<comment type="caution">
    <text evidence="4">The sequence shown here is derived from an EMBL/GenBank/DDBJ whole genome shotgun (WGS) entry which is preliminary data.</text>
</comment>
<dbReference type="EMBL" id="MU069519">
    <property type="protein sequence ID" value="KAF5840270.1"/>
    <property type="molecule type" value="Genomic_DNA"/>
</dbReference>
<keyword evidence="1" id="KW-0677">Repeat</keyword>
<dbReference type="PANTHER" id="PTHR24126">
    <property type="entry name" value="ANKYRIN REPEAT, PH AND SEC7 DOMAIN CONTAINING PROTEIN SECG-RELATED"/>
    <property type="match status" value="1"/>
</dbReference>
<evidence type="ECO:0000313" key="5">
    <source>
        <dbReference type="Proteomes" id="UP000815325"/>
    </source>
</evidence>
<dbReference type="InterPro" id="IPR002110">
    <property type="entry name" value="Ankyrin_rpt"/>
</dbReference>
<name>A0ABQ7H095_DUNSA</name>
<dbReference type="Pfam" id="PF00023">
    <property type="entry name" value="Ank"/>
    <property type="match status" value="1"/>
</dbReference>
<evidence type="ECO:0000313" key="4">
    <source>
        <dbReference type="EMBL" id="KAF5840270.1"/>
    </source>
</evidence>
<evidence type="ECO:0000256" key="1">
    <source>
        <dbReference type="ARBA" id="ARBA00022737"/>
    </source>
</evidence>
<keyword evidence="5" id="KW-1185">Reference proteome</keyword>
<dbReference type="Pfam" id="PF12796">
    <property type="entry name" value="Ank_2"/>
    <property type="match status" value="2"/>
</dbReference>
<feature type="repeat" description="ANK" evidence="3">
    <location>
        <begin position="216"/>
        <end position="249"/>
    </location>
</feature>
<gene>
    <name evidence="4" type="ORF">DUNSADRAFT_17373</name>
</gene>
<dbReference type="Gene3D" id="1.25.40.20">
    <property type="entry name" value="Ankyrin repeat-containing domain"/>
    <property type="match status" value="3"/>
</dbReference>
<sequence>MAVPLLTHLHHLPPRLQSALTLHLLHHVSSRQVLHRRKRKAENGVDPLIRLQKRARGQVCEGKPMPTIKGATSPQDILLAAALKGDVSLANAVYEATPAEQHAEITNHQDPVTGRTPLSLACERGKLGMVRLLMTKGADVYLNDADTNISPLMWASGCGHAGITAVLLAEGEADAFFPATSGRTAAMEAARGGHTACLELLLEMGGIDVRQANDLDGTHPMLEAAAHGHLDALKVLMRTRGAKVNQTDKSGQTCLLLAARNGDVRMLEVLLQAGAKSIPEFVHYHTPLHAAASNGHLPACVTLIRAQGVAATQALDRNGKTPADMTGLAHVRAACRVA</sequence>
<accession>A0ABQ7H095</accession>
<dbReference type="PROSITE" id="PS50297">
    <property type="entry name" value="ANK_REP_REGION"/>
    <property type="match status" value="2"/>
</dbReference>
<reference evidence="4" key="1">
    <citation type="submission" date="2017-08" db="EMBL/GenBank/DDBJ databases">
        <authorList>
            <person name="Polle J.E."/>
            <person name="Barry K."/>
            <person name="Cushman J."/>
            <person name="Schmutz J."/>
            <person name="Tran D."/>
            <person name="Hathwaick L.T."/>
            <person name="Yim W.C."/>
            <person name="Jenkins J."/>
            <person name="Mckie-Krisberg Z.M."/>
            <person name="Prochnik S."/>
            <person name="Lindquist E."/>
            <person name="Dockter R.B."/>
            <person name="Adam C."/>
            <person name="Molina H."/>
            <person name="Bunkerborg J."/>
            <person name="Jin E."/>
            <person name="Buchheim M."/>
            <person name="Magnuson J."/>
        </authorList>
    </citation>
    <scope>NUCLEOTIDE SEQUENCE</scope>
    <source>
        <strain evidence="4">CCAP 19/18</strain>
    </source>
</reference>
<protein>
    <submittedName>
        <fullName evidence="4">Ankyrin repeat-containing domain protein</fullName>
    </submittedName>
</protein>
<proteinExistence type="predicted"/>
<dbReference type="InterPro" id="IPR036770">
    <property type="entry name" value="Ankyrin_rpt-contain_sf"/>
</dbReference>
<keyword evidence="2 3" id="KW-0040">ANK repeat</keyword>
<dbReference type="Proteomes" id="UP000815325">
    <property type="component" value="Unassembled WGS sequence"/>
</dbReference>
<evidence type="ECO:0000256" key="2">
    <source>
        <dbReference type="ARBA" id="ARBA00023043"/>
    </source>
</evidence>
<dbReference type="SMART" id="SM00248">
    <property type="entry name" value="ANK"/>
    <property type="match status" value="6"/>
</dbReference>
<dbReference type="PANTHER" id="PTHR24126:SF14">
    <property type="entry name" value="ANK_REP_REGION DOMAIN-CONTAINING PROTEIN"/>
    <property type="match status" value="1"/>
</dbReference>
<dbReference type="PROSITE" id="PS50088">
    <property type="entry name" value="ANK_REPEAT"/>
    <property type="match status" value="3"/>
</dbReference>
<dbReference type="SUPFAM" id="SSF48403">
    <property type="entry name" value="Ankyrin repeat"/>
    <property type="match status" value="1"/>
</dbReference>
<organism evidence="4 5">
    <name type="scientific">Dunaliella salina</name>
    <name type="common">Green alga</name>
    <name type="synonym">Protococcus salinus</name>
    <dbReference type="NCBI Taxonomy" id="3046"/>
    <lineage>
        <taxon>Eukaryota</taxon>
        <taxon>Viridiplantae</taxon>
        <taxon>Chlorophyta</taxon>
        <taxon>core chlorophytes</taxon>
        <taxon>Chlorophyceae</taxon>
        <taxon>CS clade</taxon>
        <taxon>Chlamydomonadales</taxon>
        <taxon>Dunaliellaceae</taxon>
        <taxon>Dunaliella</taxon>
    </lineage>
</organism>
<feature type="repeat" description="ANK" evidence="3">
    <location>
        <begin position="113"/>
        <end position="145"/>
    </location>
</feature>
<evidence type="ECO:0000256" key="3">
    <source>
        <dbReference type="PROSITE-ProRule" id="PRU00023"/>
    </source>
</evidence>
<feature type="repeat" description="ANK" evidence="3">
    <location>
        <begin position="250"/>
        <end position="275"/>
    </location>
</feature>